<feature type="non-terminal residue" evidence="1">
    <location>
        <position position="1"/>
    </location>
</feature>
<reference evidence="1" key="1">
    <citation type="submission" date="2021-06" db="EMBL/GenBank/DDBJ databases">
        <authorList>
            <person name="Kallberg Y."/>
            <person name="Tangrot J."/>
            <person name="Rosling A."/>
        </authorList>
    </citation>
    <scope>NUCLEOTIDE SEQUENCE</scope>
    <source>
        <strain evidence="1">MA461A</strain>
    </source>
</reference>
<accession>A0ACA9SC03</accession>
<comment type="caution">
    <text evidence="1">The sequence shown here is derived from an EMBL/GenBank/DDBJ whole genome shotgun (WGS) entry which is preliminary data.</text>
</comment>
<evidence type="ECO:0000313" key="1">
    <source>
        <dbReference type="EMBL" id="CAG8831867.1"/>
    </source>
</evidence>
<evidence type="ECO:0000313" key="2">
    <source>
        <dbReference type="Proteomes" id="UP000789920"/>
    </source>
</evidence>
<name>A0ACA9SC03_9GLOM</name>
<gene>
    <name evidence="1" type="ORF">RPERSI_LOCUS28287</name>
</gene>
<organism evidence="1 2">
    <name type="scientific">Racocetra persica</name>
    <dbReference type="NCBI Taxonomy" id="160502"/>
    <lineage>
        <taxon>Eukaryota</taxon>
        <taxon>Fungi</taxon>
        <taxon>Fungi incertae sedis</taxon>
        <taxon>Mucoromycota</taxon>
        <taxon>Glomeromycotina</taxon>
        <taxon>Glomeromycetes</taxon>
        <taxon>Diversisporales</taxon>
        <taxon>Gigasporaceae</taxon>
        <taxon>Racocetra</taxon>
    </lineage>
</organism>
<proteinExistence type="predicted"/>
<protein>
    <submittedName>
        <fullName evidence="1">5597_t:CDS:1</fullName>
    </submittedName>
</protein>
<sequence length="41" mass="4788">MMIKVSEEQQHAIQEQPVTVNKIQNFVEACWILAILNYTLL</sequence>
<keyword evidence="2" id="KW-1185">Reference proteome</keyword>
<dbReference type="EMBL" id="CAJVQC010102394">
    <property type="protein sequence ID" value="CAG8831867.1"/>
    <property type="molecule type" value="Genomic_DNA"/>
</dbReference>
<dbReference type="Proteomes" id="UP000789920">
    <property type="component" value="Unassembled WGS sequence"/>
</dbReference>